<dbReference type="CDD" id="cd00009">
    <property type="entry name" value="AAA"/>
    <property type="match status" value="1"/>
</dbReference>
<dbReference type="InterPro" id="IPR012763">
    <property type="entry name" value="DNA_pol_III_sug/sutau_N"/>
</dbReference>
<accession>A0A931LTV3</accession>
<reference evidence="14" key="1">
    <citation type="submission" date="2020-07" db="EMBL/GenBank/DDBJ databases">
        <title>Huge and variable diversity of episymbiotic CPR bacteria and DPANN archaea in groundwater ecosystems.</title>
        <authorList>
            <person name="He C.Y."/>
            <person name="Keren R."/>
            <person name="Whittaker M."/>
            <person name="Farag I.F."/>
            <person name="Doudna J."/>
            <person name="Cate J.H.D."/>
            <person name="Banfield J.F."/>
        </authorList>
    </citation>
    <scope>NUCLEOTIDE SEQUENCE</scope>
    <source>
        <strain evidence="14">NC_groundwater_17_Pr7_B-0.1um_64_12</strain>
    </source>
</reference>
<dbReference type="GO" id="GO:0046872">
    <property type="term" value="F:metal ion binding"/>
    <property type="evidence" value="ECO:0007669"/>
    <property type="project" value="UniProtKB-KW"/>
</dbReference>
<evidence type="ECO:0000256" key="2">
    <source>
        <dbReference type="ARBA" id="ARBA00022679"/>
    </source>
</evidence>
<dbReference type="Gene3D" id="3.40.50.300">
    <property type="entry name" value="P-loop containing nucleotide triphosphate hydrolases"/>
    <property type="match status" value="1"/>
</dbReference>
<evidence type="ECO:0000256" key="6">
    <source>
        <dbReference type="ARBA" id="ARBA00022741"/>
    </source>
</evidence>
<dbReference type="PANTHER" id="PTHR11669">
    <property type="entry name" value="REPLICATION FACTOR C / DNA POLYMERASE III GAMMA-TAU SUBUNIT"/>
    <property type="match status" value="1"/>
</dbReference>
<dbReference type="InterPro" id="IPR050238">
    <property type="entry name" value="DNA_Rep/Repair_Clamp_Loader"/>
</dbReference>
<feature type="region of interest" description="Disordered" evidence="12">
    <location>
        <begin position="362"/>
        <end position="420"/>
    </location>
</feature>
<dbReference type="GO" id="GO:0005524">
    <property type="term" value="F:ATP binding"/>
    <property type="evidence" value="ECO:0007669"/>
    <property type="project" value="UniProtKB-KW"/>
</dbReference>
<feature type="domain" description="AAA+ ATPase" evidence="13">
    <location>
        <begin position="42"/>
        <end position="185"/>
    </location>
</feature>
<dbReference type="AlphaFoldDB" id="A0A931LTV3"/>
<dbReference type="EC" id="2.7.7.7" evidence="11"/>
<dbReference type="SMART" id="SM00382">
    <property type="entry name" value="AAA"/>
    <property type="match status" value="1"/>
</dbReference>
<evidence type="ECO:0000256" key="4">
    <source>
        <dbReference type="ARBA" id="ARBA00022705"/>
    </source>
</evidence>
<dbReference type="FunFam" id="3.40.50.300:FF:000014">
    <property type="entry name" value="DNA polymerase III subunit gamma/tau"/>
    <property type="match status" value="1"/>
</dbReference>
<evidence type="ECO:0000256" key="12">
    <source>
        <dbReference type="SAM" id="MobiDB-lite"/>
    </source>
</evidence>
<dbReference type="SUPFAM" id="SSF52540">
    <property type="entry name" value="P-loop containing nucleoside triphosphate hydrolases"/>
    <property type="match status" value="1"/>
</dbReference>
<dbReference type="InterPro" id="IPR001270">
    <property type="entry name" value="ClpA/B"/>
</dbReference>
<evidence type="ECO:0000256" key="5">
    <source>
        <dbReference type="ARBA" id="ARBA00022723"/>
    </source>
</evidence>
<keyword evidence="8 11" id="KW-0067">ATP-binding</keyword>
<evidence type="ECO:0000313" key="14">
    <source>
        <dbReference type="EMBL" id="MBI1755721.1"/>
    </source>
</evidence>
<dbReference type="GO" id="GO:0003887">
    <property type="term" value="F:DNA-directed DNA polymerase activity"/>
    <property type="evidence" value="ECO:0007669"/>
    <property type="project" value="UniProtKB-KW"/>
</dbReference>
<organism evidence="14 15">
    <name type="scientific">Fimbriimonas ginsengisoli</name>
    <dbReference type="NCBI Taxonomy" id="1005039"/>
    <lineage>
        <taxon>Bacteria</taxon>
        <taxon>Bacillati</taxon>
        <taxon>Armatimonadota</taxon>
        <taxon>Fimbriimonadia</taxon>
        <taxon>Fimbriimonadales</taxon>
        <taxon>Fimbriimonadaceae</taxon>
        <taxon>Fimbriimonas</taxon>
    </lineage>
</organism>
<dbReference type="InterPro" id="IPR003593">
    <property type="entry name" value="AAA+_ATPase"/>
</dbReference>
<keyword evidence="2 11" id="KW-0808">Transferase</keyword>
<dbReference type="PANTHER" id="PTHR11669:SF0">
    <property type="entry name" value="PROTEIN STICHEL-LIKE 2"/>
    <property type="match status" value="1"/>
</dbReference>
<evidence type="ECO:0000256" key="10">
    <source>
        <dbReference type="ARBA" id="ARBA00049244"/>
    </source>
</evidence>
<keyword evidence="5" id="KW-0479">Metal-binding</keyword>
<evidence type="ECO:0000256" key="11">
    <source>
        <dbReference type="RuleBase" id="RU364063"/>
    </source>
</evidence>
<comment type="caution">
    <text evidence="14">The sequence shown here is derived from an EMBL/GenBank/DDBJ whole genome shotgun (WGS) entry which is preliminary data.</text>
</comment>
<evidence type="ECO:0000256" key="3">
    <source>
        <dbReference type="ARBA" id="ARBA00022695"/>
    </source>
</evidence>
<dbReference type="FunFam" id="1.10.8.60:FF:000013">
    <property type="entry name" value="DNA polymerase III subunit gamma/tau"/>
    <property type="match status" value="1"/>
</dbReference>
<keyword evidence="4 11" id="KW-0235">DNA replication</keyword>
<dbReference type="EMBL" id="JACOSL010000007">
    <property type="protein sequence ID" value="MBI1755721.1"/>
    <property type="molecule type" value="Genomic_DNA"/>
</dbReference>
<dbReference type="GO" id="GO:0006261">
    <property type="term" value="P:DNA-templated DNA replication"/>
    <property type="evidence" value="ECO:0007669"/>
    <property type="project" value="TreeGrafter"/>
</dbReference>
<feature type="compositionally biased region" description="Basic and acidic residues" evidence="12">
    <location>
        <begin position="373"/>
        <end position="384"/>
    </location>
</feature>
<dbReference type="NCBIfam" id="TIGR02397">
    <property type="entry name" value="dnaX_nterm"/>
    <property type="match status" value="1"/>
</dbReference>
<evidence type="ECO:0000256" key="1">
    <source>
        <dbReference type="ARBA" id="ARBA00006360"/>
    </source>
</evidence>
<evidence type="ECO:0000256" key="7">
    <source>
        <dbReference type="ARBA" id="ARBA00022833"/>
    </source>
</evidence>
<dbReference type="Gene3D" id="1.10.8.60">
    <property type="match status" value="1"/>
</dbReference>
<name>A0A931LTV3_FIMGI</name>
<dbReference type="Pfam" id="PF13177">
    <property type="entry name" value="DNA_pol3_delta2"/>
    <property type="match status" value="1"/>
</dbReference>
<comment type="subunit">
    <text evidence="11">DNA polymerase III contains a core (composed of alpha, epsilon and theta chains) that associates with a tau subunit. This core dimerizes to form the POLIII' complex. PolIII' associates with the gamma complex (composed of gamma, delta, delta', psi and chi chains) and with the beta chain to form the complete DNA polymerase III complex.</text>
</comment>
<dbReference type="CDD" id="cd18137">
    <property type="entry name" value="HLD_clamp_pol_III_gamma_tau"/>
    <property type="match status" value="1"/>
</dbReference>
<dbReference type="PRINTS" id="PR00300">
    <property type="entry name" value="CLPPROTEASEA"/>
</dbReference>
<dbReference type="InterPro" id="IPR022754">
    <property type="entry name" value="DNA_pol_III_gamma-3"/>
</dbReference>
<comment type="catalytic activity">
    <reaction evidence="10 11">
        <text>DNA(n) + a 2'-deoxyribonucleoside 5'-triphosphate = DNA(n+1) + diphosphate</text>
        <dbReference type="Rhea" id="RHEA:22508"/>
        <dbReference type="Rhea" id="RHEA-COMP:17339"/>
        <dbReference type="Rhea" id="RHEA-COMP:17340"/>
        <dbReference type="ChEBI" id="CHEBI:33019"/>
        <dbReference type="ChEBI" id="CHEBI:61560"/>
        <dbReference type="ChEBI" id="CHEBI:173112"/>
        <dbReference type="EC" id="2.7.7.7"/>
    </reaction>
</comment>
<dbReference type="Gene3D" id="1.20.272.10">
    <property type="match status" value="1"/>
</dbReference>
<sequence length="532" mass="58044">MEPSPLAHLSLYRKHRSQSFAELIGQEHVVRTLRNALAAGKMSHAYLFTGPRGTGKTSTARLLAKALCCEKGPTADPCNECEACVSITEGSCMDVREMDAASESGVDDVRDSIVEGVEYQPSFCRYRVFIVDEVHDLSPKAFDALLKTLEEPPAHVVFILATTEYHKVPPTIRSRCQKYEFHRATVQELVVCLERVVKAEGVEVEPAALSAIARIADGGYRDALTLLEQALLVSDGPLSVETVYDQLGLIPDETADQILLATEAGDAKAVMSLLEEAIRRGRDPRAIIESLLQRVADLTRSAYGVDALEDATRGAALHETAARIGRDRLLFLRSHLAEVHRDVRDVSLPRVWMESALLQLTQSQSRPAGAAAERPDEVLKRAEPAPKATEAAGNGTKPAEKTPAARPSPPRPSGDPKLDESRAVWTKMLEAISGGERPPAIALRLQQSEVVAVKGPELTVELRGQFHVDWMRDNLQRQGFVVKELKAVSGNDYKVVYRASARAAVDAEPEAVELPAEGPRLEKLAREILGSA</sequence>
<keyword evidence="9 11" id="KW-0239">DNA-directed DNA polymerase</keyword>
<dbReference type="InterPro" id="IPR027417">
    <property type="entry name" value="P-loop_NTPase"/>
</dbReference>
<proteinExistence type="inferred from homology"/>
<evidence type="ECO:0000313" key="15">
    <source>
        <dbReference type="Proteomes" id="UP000727962"/>
    </source>
</evidence>
<comment type="function">
    <text evidence="11">DNA polymerase III is a complex, multichain enzyme responsible for most of the replicative synthesis in bacteria. This DNA polymerase also exhibits 3' to 5' exonuclease activity.</text>
</comment>
<comment type="similarity">
    <text evidence="1 11">Belongs to the DnaX/STICHEL family.</text>
</comment>
<dbReference type="SUPFAM" id="SSF48019">
    <property type="entry name" value="post-AAA+ oligomerization domain-like"/>
    <property type="match status" value="1"/>
</dbReference>
<dbReference type="NCBIfam" id="NF004046">
    <property type="entry name" value="PRK05563.1"/>
    <property type="match status" value="1"/>
</dbReference>
<keyword evidence="3 11" id="KW-0548">Nucleotidyltransferase</keyword>
<dbReference type="GO" id="GO:0003677">
    <property type="term" value="F:DNA binding"/>
    <property type="evidence" value="ECO:0007669"/>
    <property type="project" value="InterPro"/>
</dbReference>
<evidence type="ECO:0000256" key="9">
    <source>
        <dbReference type="ARBA" id="ARBA00022932"/>
    </source>
</evidence>
<evidence type="ECO:0000256" key="8">
    <source>
        <dbReference type="ARBA" id="ARBA00022840"/>
    </source>
</evidence>
<keyword evidence="7" id="KW-0862">Zinc</keyword>
<dbReference type="GO" id="GO:0009360">
    <property type="term" value="C:DNA polymerase III complex"/>
    <property type="evidence" value="ECO:0007669"/>
    <property type="project" value="InterPro"/>
</dbReference>
<dbReference type="Proteomes" id="UP000727962">
    <property type="component" value="Unassembled WGS sequence"/>
</dbReference>
<keyword evidence="6 11" id="KW-0547">Nucleotide-binding</keyword>
<dbReference type="Pfam" id="PF22608">
    <property type="entry name" value="DNAX_ATPase_lid"/>
    <property type="match status" value="1"/>
</dbReference>
<gene>
    <name evidence="11 14" type="primary">dnaX</name>
    <name evidence="14" type="ORF">HYR64_01265</name>
</gene>
<dbReference type="InterPro" id="IPR008921">
    <property type="entry name" value="DNA_pol3_clamp-load_cplx_C"/>
</dbReference>
<dbReference type="Pfam" id="PF12169">
    <property type="entry name" value="DNA_pol3_gamma3"/>
    <property type="match status" value="1"/>
</dbReference>
<evidence type="ECO:0000259" key="13">
    <source>
        <dbReference type="SMART" id="SM00382"/>
    </source>
</evidence>
<protein>
    <recommendedName>
        <fullName evidence="11">DNA polymerase III subunit gamma/tau</fullName>
        <ecNumber evidence="11">2.7.7.7</ecNumber>
    </recommendedName>
</protein>
<dbReference type="InterPro" id="IPR045085">
    <property type="entry name" value="HLD_clamp_pol_III_gamma_tau"/>
</dbReference>